<dbReference type="GeneID" id="92210487"/>
<dbReference type="SUPFAM" id="SSF48690">
    <property type="entry name" value="Epsilon subunit of mitochondrial F1F0-ATP synthase"/>
    <property type="match status" value="1"/>
</dbReference>
<sequence>MVARDPYSVPKSRPFASISSTMSAKQAGISLLKQLAVQAQTVRNALKPEFKTIAERRGNTEVKVVKFTDGVQGDVKELKAIDS</sequence>
<evidence type="ECO:0000256" key="1">
    <source>
        <dbReference type="ARBA" id="ARBA00009502"/>
    </source>
</evidence>
<dbReference type="InterPro" id="IPR006721">
    <property type="entry name" value="ATP_synth_F1_esu_mt"/>
</dbReference>
<protein>
    <submittedName>
        <fullName evidence="2">Uncharacterized protein</fullName>
    </submittedName>
</protein>
<evidence type="ECO:0000313" key="2">
    <source>
        <dbReference type="EMBL" id="CAK9441423.1"/>
    </source>
</evidence>
<dbReference type="CDD" id="cd12153">
    <property type="entry name" value="F1-ATPase_epsilon"/>
    <property type="match status" value="1"/>
</dbReference>
<gene>
    <name evidence="2" type="ORF">LODBEIA_P52910</name>
</gene>
<dbReference type="RefSeq" id="XP_066832229.1">
    <property type="nucleotide sequence ID" value="XM_066975607.1"/>
</dbReference>
<dbReference type="InterPro" id="IPR036742">
    <property type="entry name" value="ATP_synth_F1_esu_sf_mt"/>
</dbReference>
<dbReference type="EMBL" id="OZ022410">
    <property type="protein sequence ID" value="CAK9441423.1"/>
    <property type="molecule type" value="Genomic_DNA"/>
</dbReference>
<accession>A0ABP0ZSI5</accession>
<evidence type="ECO:0000313" key="3">
    <source>
        <dbReference type="Proteomes" id="UP001497383"/>
    </source>
</evidence>
<organism evidence="2 3">
    <name type="scientific">Lodderomyces beijingensis</name>
    <dbReference type="NCBI Taxonomy" id="1775926"/>
    <lineage>
        <taxon>Eukaryota</taxon>
        <taxon>Fungi</taxon>
        <taxon>Dikarya</taxon>
        <taxon>Ascomycota</taxon>
        <taxon>Saccharomycotina</taxon>
        <taxon>Pichiomycetes</taxon>
        <taxon>Debaryomycetaceae</taxon>
        <taxon>Candida/Lodderomyces clade</taxon>
        <taxon>Lodderomyces</taxon>
    </lineage>
</organism>
<name>A0ABP0ZSI5_9ASCO</name>
<keyword evidence="3" id="KW-1185">Reference proteome</keyword>
<proteinExistence type="inferred from homology"/>
<comment type="similarity">
    <text evidence="1">Belongs to the eukaryotic ATPase epsilon family.</text>
</comment>
<dbReference type="Proteomes" id="UP001497383">
    <property type="component" value="Chromosome 6"/>
</dbReference>
<dbReference type="Gene3D" id="1.10.1620.20">
    <property type="entry name" value="ATP synthase, F1 complex, epsilon subunit superfamily, mitochondrial"/>
    <property type="match status" value="1"/>
</dbReference>
<dbReference type="Pfam" id="PF04627">
    <property type="entry name" value="ATP-synt_Eps"/>
    <property type="match status" value="1"/>
</dbReference>
<reference evidence="2 3" key="1">
    <citation type="submission" date="2024-03" db="EMBL/GenBank/DDBJ databases">
        <authorList>
            <person name="Brejova B."/>
        </authorList>
    </citation>
    <scope>NUCLEOTIDE SEQUENCE [LARGE SCALE GENOMIC DNA]</scope>
    <source>
        <strain evidence="2 3">CBS 14171</strain>
    </source>
</reference>